<dbReference type="Proteomes" id="UP000054653">
    <property type="component" value="Unassembled WGS sequence"/>
</dbReference>
<organism evidence="1 2">
    <name type="scientific">Trichinella britovi</name>
    <name type="common">Parasitic roundworm</name>
    <dbReference type="NCBI Taxonomy" id="45882"/>
    <lineage>
        <taxon>Eukaryota</taxon>
        <taxon>Metazoa</taxon>
        <taxon>Ecdysozoa</taxon>
        <taxon>Nematoda</taxon>
        <taxon>Enoplea</taxon>
        <taxon>Dorylaimia</taxon>
        <taxon>Trichinellida</taxon>
        <taxon>Trichinellidae</taxon>
        <taxon>Trichinella</taxon>
    </lineage>
</organism>
<proteinExistence type="predicted"/>
<gene>
    <name evidence="1" type="ORF">T03_17205</name>
</gene>
<keyword evidence="2" id="KW-1185">Reference proteome</keyword>
<sequence>MHTEGTREHTYARTLLTGKLLQLLLQMLCHITLYLVKL</sequence>
<accession>A0A0V0YTW9</accession>
<protein>
    <submittedName>
        <fullName evidence="1">Uncharacterized protein</fullName>
    </submittedName>
</protein>
<name>A0A0V0YTW9_TRIBR</name>
<dbReference type="AlphaFoldDB" id="A0A0V0YTW9"/>
<evidence type="ECO:0000313" key="2">
    <source>
        <dbReference type="Proteomes" id="UP000054653"/>
    </source>
</evidence>
<comment type="caution">
    <text evidence="1">The sequence shown here is derived from an EMBL/GenBank/DDBJ whole genome shotgun (WGS) entry which is preliminary data.</text>
</comment>
<reference evidence="1 2" key="1">
    <citation type="submission" date="2015-01" db="EMBL/GenBank/DDBJ databases">
        <title>Evolution of Trichinella species and genotypes.</title>
        <authorList>
            <person name="Korhonen P.K."/>
            <person name="Edoardo P."/>
            <person name="Giuseppe L.R."/>
            <person name="Gasser R.B."/>
        </authorList>
    </citation>
    <scope>NUCLEOTIDE SEQUENCE [LARGE SCALE GENOMIC DNA]</scope>
    <source>
        <strain evidence="1">ISS120</strain>
    </source>
</reference>
<dbReference type="EMBL" id="JYDI01006337">
    <property type="protein sequence ID" value="KRY03622.1"/>
    <property type="molecule type" value="Genomic_DNA"/>
</dbReference>
<evidence type="ECO:0000313" key="1">
    <source>
        <dbReference type="EMBL" id="KRY03622.1"/>
    </source>
</evidence>